<reference evidence="7 8" key="1">
    <citation type="journal article" date="2016" name="Nat. Commun.">
        <title>Thousands of microbial genomes shed light on interconnected biogeochemical processes in an aquifer system.</title>
        <authorList>
            <person name="Anantharaman K."/>
            <person name="Brown C.T."/>
            <person name="Hug L.A."/>
            <person name="Sharon I."/>
            <person name="Castelle C.J."/>
            <person name="Probst A.J."/>
            <person name="Thomas B.C."/>
            <person name="Singh A."/>
            <person name="Wilkins M.J."/>
            <person name="Karaoz U."/>
            <person name="Brodie E.L."/>
            <person name="Williams K.H."/>
            <person name="Hubbard S.S."/>
            <person name="Banfield J.F."/>
        </authorList>
    </citation>
    <scope>NUCLEOTIDE SEQUENCE [LARGE SCALE GENOMIC DNA]</scope>
</reference>
<dbReference type="GO" id="GO:0008270">
    <property type="term" value="F:zinc ion binding"/>
    <property type="evidence" value="ECO:0007669"/>
    <property type="project" value="UniProtKB-KW"/>
</dbReference>
<dbReference type="Proteomes" id="UP000178249">
    <property type="component" value="Unassembled WGS sequence"/>
</dbReference>
<keyword evidence="1" id="KW-0479">Metal-binding</keyword>
<evidence type="ECO:0000256" key="4">
    <source>
        <dbReference type="PROSITE-ProRule" id="PRU00510"/>
    </source>
</evidence>
<dbReference type="InterPro" id="IPR000962">
    <property type="entry name" value="Znf_DskA_TraR"/>
</dbReference>
<evidence type="ECO:0000313" key="8">
    <source>
        <dbReference type="Proteomes" id="UP000178249"/>
    </source>
</evidence>
<evidence type="ECO:0000256" key="5">
    <source>
        <dbReference type="SAM" id="MobiDB-lite"/>
    </source>
</evidence>
<dbReference type="PANTHER" id="PTHR33823:SF5">
    <property type="entry name" value="DNAK SUPPRESSOR PROTEIN"/>
    <property type="match status" value="1"/>
</dbReference>
<keyword evidence="3" id="KW-0862">Zinc</keyword>
<name>A0A1F6C4K1_9BACT</name>
<evidence type="ECO:0000256" key="2">
    <source>
        <dbReference type="ARBA" id="ARBA00022771"/>
    </source>
</evidence>
<evidence type="ECO:0000256" key="3">
    <source>
        <dbReference type="ARBA" id="ARBA00022833"/>
    </source>
</evidence>
<evidence type="ECO:0000256" key="1">
    <source>
        <dbReference type="ARBA" id="ARBA00022723"/>
    </source>
</evidence>
<accession>A0A1F6C4K1</accession>
<dbReference type="Pfam" id="PF01258">
    <property type="entry name" value="zf-dskA_traR"/>
    <property type="match status" value="1"/>
</dbReference>
<keyword evidence="2" id="KW-0863">Zinc-finger</keyword>
<comment type="caution">
    <text evidence="7">The sequence shown here is derived from an EMBL/GenBank/DDBJ whole genome shotgun (WGS) entry which is preliminary data.</text>
</comment>
<sequence>MARMVSDAEQKKFEEKLLAEKKLLETELAGLGARNPANPSDWMPAKPAGEEFGPDRNDNADIFEEMQDKNAALNELEGRLNTVILALQKIEEGTYGVCEVSGEDIELDRLSANPAARTCKAHMETPLQ</sequence>
<dbReference type="EMBL" id="MFKP01000023">
    <property type="protein sequence ID" value="OGG44071.1"/>
    <property type="molecule type" value="Genomic_DNA"/>
</dbReference>
<evidence type="ECO:0000313" key="7">
    <source>
        <dbReference type="EMBL" id="OGG44071.1"/>
    </source>
</evidence>
<dbReference type="PROSITE" id="PS51128">
    <property type="entry name" value="ZF_DKSA_2"/>
    <property type="match status" value="1"/>
</dbReference>
<organism evidence="7 8">
    <name type="scientific">Candidatus Kaiserbacteria bacterium RIFCSPHIGHO2_01_FULL_48_10</name>
    <dbReference type="NCBI Taxonomy" id="1798476"/>
    <lineage>
        <taxon>Bacteria</taxon>
        <taxon>Candidatus Kaiseribacteriota</taxon>
    </lineage>
</organism>
<gene>
    <name evidence="7" type="ORF">A2841_02060</name>
</gene>
<protein>
    <recommendedName>
        <fullName evidence="6">Zinc finger DksA/TraR C4-type domain-containing protein</fullName>
    </recommendedName>
</protein>
<feature type="domain" description="Zinc finger DksA/TraR C4-type" evidence="6">
    <location>
        <begin position="93"/>
        <end position="120"/>
    </location>
</feature>
<comment type="caution">
    <text evidence="4">Lacks conserved residue(s) required for the propagation of feature annotation.</text>
</comment>
<evidence type="ECO:0000259" key="6">
    <source>
        <dbReference type="Pfam" id="PF01258"/>
    </source>
</evidence>
<dbReference type="PANTHER" id="PTHR33823">
    <property type="entry name" value="RNA POLYMERASE-BINDING TRANSCRIPTION FACTOR DKSA-RELATED"/>
    <property type="match status" value="1"/>
</dbReference>
<feature type="region of interest" description="Disordered" evidence="5">
    <location>
        <begin position="30"/>
        <end position="57"/>
    </location>
</feature>
<dbReference type="AlphaFoldDB" id="A0A1F6C4K1"/>
<dbReference type="Gene3D" id="1.20.120.910">
    <property type="entry name" value="DksA, coiled-coil domain"/>
    <property type="match status" value="1"/>
</dbReference>
<proteinExistence type="predicted"/>